<reference evidence="2" key="1">
    <citation type="submission" date="2020-08" db="EMBL/GenBank/DDBJ databases">
        <title>Ramlibacter sp. GTP1 16S ribosomal RNA gene genome sequencing and assembly.</title>
        <authorList>
            <person name="Kang M."/>
        </authorList>
    </citation>
    <scope>NUCLEOTIDE SEQUENCE</scope>
    <source>
        <strain evidence="2">GTP1</strain>
    </source>
</reference>
<organism evidence="2 3">
    <name type="scientific">Ramlibacter albus</name>
    <dbReference type="NCBI Taxonomy" id="2079448"/>
    <lineage>
        <taxon>Bacteria</taxon>
        <taxon>Pseudomonadati</taxon>
        <taxon>Pseudomonadota</taxon>
        <taxon>Betaproteobacteria</taxon>
        <taxon>Burkholderiales</taxon>
        <taxon>Comamonadaceae</taxon>
        <taxon>Ramlibacter</taxon>
    </lineage>
</organism>
<sequence length="118" mass="13902">MPETDYAQFEMKSPQDRSVMNVLYGLHAVAPFTMWSLSVVALVVNYIKRGDEHDALYVMHHNYMISTFWWTILWLVLTSPLFLAFLIPGFVAWSIIGVWYVYRFVRGWLRFSNHVPPT</sequence>
<feature type="transmembrane region" description="Helical" evidence="1">
    <location>
        <begin position="82"/>
        <end position="102"/>
    </location>
</feature>
<feature type="transmembrane region" description="Helical" evidence="1">
    <location>
        <begin position="56"/>
        <end position="76"/>
    </location>
</feature>
<evidence type="ECO:0000256" key="1">
    <source>
        <dbReference type="SAM" id="Phobius"/>
    </source>
</evidence>
<comment type="caution">
    <text evidence="2">The sequence shown here is derived from an EMBL/GenBank/DDBJ whole genome shotgun (WGS) entry which is preliminary data.</text>
</comment>
<proteinExistence type="predicted"/>
<protein>
    <recommendedName>
        <fullName evidence="4">DUF4870 domain-containing protein</fullName>
    </recommendedName>
</protein>
<dbReference type="AlphaFoldDB" id="A0A923M8Q3"/>
<dbReference type="RefSeq" id="WP_187081277.1">
    <property type="nucleotide sequence ID" value="NZ_JACORU010000003.1"/>
</dbReference>
<evidence type="ECO:0000313" key="3">
    <source>
        <dbReference type="Proteomes" id="UP000596827"/>
    </source>
</evidence>
<keyword evidence="1" id="KW-0472">Membrane</keyword>
<evidence type="ECO:0000313" key="2">
    <source>
        <dbReference type="EMBL" id="MBC5764804.1"/>
    </source>
</evidence>
<keyword evidence="1" id="KW-0812">Transmembrane</keyword>
<name>A0A923M8Q3_9BURK</name>
<keyword evidence="3" id="KW-1185">Reference proteome</keyword>
<keyword evidence="1" id="KW-1133">Transmembrane helix</keyword>
<evidence type="ECO:0008006" key="4">
    <source>
        <dbReference type="Google" id="ProtNLM"/>
    </source>
</evidence>
<feature type="transmembrane region" description="Helical" evidence="1">
    <location>
        <begin position="22"/>
        <end position="44"/>
    </location>
</feature>
<gene>
    <name evidence="2" type="ORF">H8R02_10110</name>
</gene>
<dbReference type="EMBL" id="JACORU010000003">
    <property type="protein sequence ID" value="MBC5764804.1"/>
    <property type="molecule type" value="Genomic_DNA"/>
</dbReference>
<accession>A0A923M8Q3</accession>
<dbReference type="Proteomes" id="UP000596827">
    <property type="component" value="Unassembled WGS sequence"/>
</dbReference>